<sequence>MSVKKILKRSLLYLAMFLPAMSTSVSGSTEKNILPEWRVSISSPSLYPAKVTSVYGVNHQENWISQLHAFSQFMSKTDMNNVMKWINSYDGYGLPLHTFTMVRGAQVSKRESLPDDVYLYWTSLANIQFYVTRFDLNVEIKRLMVSKDSYVGRSGDEISCYRSEIVFGLLPNGQAKVFLKGCGELIYVTELKPESVMREDAHGFNAEDYRERSYFKRIQKRADEIGAVLDPIPWDKVNKVYSNEKVTELN</sequence>
<dbReference type="Proteomes" id="UP000268973">
    <property type="component" value="Unassembled WGS sequence"/>
</dbReference>
<evidence type="ECO:0000256" key="1">
    <source>
        <dbReference type="SAM" id="SignalP"/>
    </source>
</evidence>
<reference evidence="2 3" key="1">
    <citation type="submission" date="2018-12" db="EMBL/GenBank/DDBJ databases">
        <title>Vibrio sp. isolated from China Sea.</title>
        <authorList>
            <person name="Li Y."/>
        </authorList>
    </citation>
    <scope>NUCLEOTIDE SEQUENCE [LARGE SCALE GENOMIC DNA]</scope>
    <source>
        <strain evidence="2 3">BEI207</strain>
    </source>
</reference>
<feature type="chain" id="PRO_5018711281" evidence="1">
    <location>
        <begin position="28"/>
        <end position="250"/>
    </location>
</feature>
<comment type="caution">
    <text evidence="2">The sequence shown here is derived from an EMBL/GenBank/DDBJ whole genome shotgun (WGS) entry which is preliminary data.</text>
</comment>
<proteinExistence type="predicted"/>
<feature type="signal peptide" evidence="1">
    <location>
        <begin position="1"/>
        <end position="27"/>
    </location>
</feature>
<dbReference type="AlphaFoldDB" id="A0A3S0MKZ9"/>
<accession>A0A3S0MKZ9</accession>
<organism evidence="2 3">
    <name type="scientific">Vibrio aquaticus</name>
    <dbReference type="NCBI Taxonomy" id="2496559"/>
    <lineage>
        <taxon>Bacteria</taxon>
        <taxon>Pseudomonadati</taxon>
        <taxon>Pseudomonadota</taxon>
        <taxon>Gammaproteobacteria</taxon>
        <taxon>Vibrionales</taxon>
        <taxon>Vibrionaceae</taxon>
        <taxon>Vibrio</taxon>
    </lineage>
</organism>
<gene>
    <name evidence="2" type="ORF">EJ063_07995</name>
</gene>
<protein>
    <submittedName>
        <fullName evidence="2">DUF2931 family protein</fullName>
    </submittedName>
</protein>
<dbReference type="EMBL" id="RXZH01000002">
    <property type="protein sequence ID" value="RTZ16725.1"/>
    <property type="molecule type" value="Genomic_DNA"/>
</dbReference>
<keyword evidence="3" id="KW-1185">Reference proteome</keyword>
<name>A0A3S0MKZ9_9VIBR</name>
<evidence type="ECO:0000313" key="3">
    <source>
        <dbReference type="Proteomes" id="UP000268973"/>
    </source>
</evidence>
<dbReference type="InterPro" id="IPR021326">
    <property type="entry name" value="DUF2931"/>
</dbReference>
<dbReference type="Pfam" id="PF11153">
    <property type="entry name" value="DUF2931"/>
    <property type="match status" value="1"/>
</dbReference>
<evidence type="ECO:0000313" key="2">
    <source>
        <dbReference type="EMBL" id="RTZ16725.1"/>
    </source>
</evidence>
<keyword evidence="1" id="KW-0732">Signal</keyword>
<dbReference type="OrthoDB" id="5830811at2"/>
<dbReference type="RefSeq" id="WP_126573729.1">
    <property type="nucleotide sequence ID" value="NZ_RXZH01000002.1"/>
</dbReference>